<sequence length="274" mass="30513">MSTALLQQSGFYAFTSGELFLQLVKDTNRTKAVVILPPFAEEMNKSRHLLSSVMRQLAASGTSCFMLDNYGTGDSAGDLDTASSAIWRADLMQLLTMLRDEGYSHVSFIAVRFGSLQLFDLLNHAELPLQPHQIVLWQPMFDLAKFWQQFARIKVAEAMAKGEKLSQKALEQQLDNGETLEIAGYPISPAFYHSLLQMQCQLPQVLPQFTLSWFETSQLDSTALPVQKMLEQLGAQQKISYVQLKAEPYWQTAELASADALIALSIQQLTAGGV</sequence>
<gene>
    <name evidence="1" type="ORF">BAL341_2201</name>
</gene>
<accession>A0A486XT17</accession>
<organism evidence="1">
    <name type="scientific">Rheinheimera sp. BAL341</name>
    <dbReference type="NCBI Taxonomy" id="1708203"/>
    <lineage>
        <taxon>Bacteria</taxon>
        <taxon>Pseudomonadati</taxon>
        <taxon>Pseudomonadota</taxon>
        <taxon>Gammaproteobacteria</taxon>
        <taxon>Chromatiales</taxon>
        <taxon>Chromatiaceae</taxon>
        <taxon>Rheinheimera</taxon>
    </lineage>
</organism>
<dbReference type="AlphaFoldDB" id="A0A486XT17"/>
<name>A0A486XT17_9GAMM</name>
<evidence type="ECO:0000313" key="1">
    <source>
        <dbReference type="EMBL" id="VHO04936.1"/>
    </source>
</evidence>
<protein>
    <submittedName>
        <fullName evidence="1">Esterase/lipase/thioesterase family active site</fullName>
    </submittedName>
</protein>
<dbReference type="SUPFAM" id="SSF53474">
    <property type="entry name" value="alpha/beta-Hydrolases"/>
    <property type="match status" value="1"/>
</dbReference>
<reference evidence="1" key="1">
    <citation type="submission" date="2019-04" db="EMBL/GenBank/DDBJ databases">
        <authorList>
            <person name="Brambilla D."/>
        </authorList>
    </citation>
    <scope>NUCLEOTIDE SEQUENCE</scope>
    <source>
        <strain evidence="1">BAL1</strain>
    </source>
</reference>
<dbReference type="Gene3D" id="3.40.50.1820">
    <property type="entry name" value="alpha/beta hydrolase"/>
    <property type="match status" value="1"/>
</dbReference>
<dbReference type="EMBL" id="CAAJGR010000118">
    <property type="protein sequence ID" value="VHO04936.1"/>
    <property type="molecule type" value="Genomic_DNA"/>
</dbReference>
<dbReference type="InterPro" id="IPR029058">
    <property type="entry name" value="AB_hydrolase_fold"/>
</dbReference>
<proteinExistence type="predicted"/>